<comment type="caution">
    <text evidence="7">The sequence shown here is derived from an EMBL/GenBank/DDBJ whole genome shotgun (WGS) entry which is preliminary data.</text>
</comment>
<keyword evidence="5" id="KW-0539">Nucleus</keyword>
<dbReference type="EMBL" id="MDYM01000010">
    <property type="protein sequence ID" value="OQD63280.1"/>
    <property type="molecule type" value="Genomic_DNA"/>
</dbReference>
<evidence type="ECO:0000313" key="7">
    <source>
        <dbReference type="EMBL" id="OQD63280.1"/>
    </source>
</evidence>
<dbReference type="PANTHER" id="PTHR47660:SF2">
    <property type="entry name" value="TRANSCRIPTION FACTOR WITH C2H2 AND ZN(2)-CYS(6) DNA BINDING DOMAIN (EUROFUNG)"/>
    <property type="match status" value="1"/>
</dbReference>
<reference evidence="8" key="1">
    <citation type="journal article" date="2017" name="Nat. Microbiol.">
        <title>Global analysis of biosynthetic gene clusters reveals vast potential of secondary metabolite production in Penicillium species.</title>
        <authorList>
            <person name="Nielsen J.C."/>
            <person name="Grijseels S."/>
            <person name="Prigent S."/>
            <person name="Ji B."/>
            <person name="Dainat J."/>
            <person name="Nielsen K.F."/>
            <person name="Frisvad J.C."/>
            <person name="Workman M."/>
            <person name="Nielsen J."/>
        </authorList>
    </citation>
    <scope>NUCLEOTIDE SEQUENCE [LARGE SCALE GENOMIC DNA]</scope>
    <source>
        <strain evidence="8">IBT 4502</strain>
    </source>
</reference>
<evidence type="ECO:0000256" key="3">
    <source>
        <dbReference type="ARBA" id="ARBA00023015"/>
    </source>
</evidence>
<evidence type="ECO:0008006" key="9">
    <source>
        <dbReference type="Google" id="ProtNLM"/>
    </source>
</evidence>
<evidence type="ECO:0000256" key="1">
    <source>
        <dbReference type="ARBA" id="ARBA00022723"/>
    </source>
</evidence>
<dbReference type="GO" id="GO:0046872">
    <property type="term" value="F:metal ion binding"/>
    <property type="evidence" value="ECO:0007669"/>
    <property type="project" value="UniProtKB-KW"/>
</dbReference>
<dbReference type="Proteomes" id="UP000191408">
    <property type="component" value="Unassembled WGS sequence"/>
</dbReference>
<evidence type="ECO:0000256" key="4">
    <source>
        <dbReference type="ARBA" id="ARBA00023163"/>
    </source>
</evidence>
<keyword evidence="8" id="KW-1185">Reference proteome</keyword>
<keyword evidence="3" id="KW-0805">Transcription regulation</keyword>
<feature type="compositionally biased region" description="Polar residues" evidence="6">
    <location>
        <begin position="59"/>
        <end position="75"/>
    </location>
</feature>
<feature type="region of interest" description="Disordered" evidence="6">
    <location>
        <begin position="20"/>
        <end position="75"/>
    </location>
</feature>
<dbReference type="PANTHER" id="PTHR47660">
    <property type="entry name" value="TRANSCRIPTION FACTOR WITH C2H2 AND ZN(2)-CYS(6) DNA BINDING DOMAIN (EUROFUNG)-RELATED-RELATED"/>
    <property type="match status" value="1"/>
</dbReference>
<dbReference type="AlphaFoldDB" id="A0A1V6NEX3"/>
<organism evidence="7 8">
    <name type="scientific">Penicillium polonicum</name>
    <dbReference type="NCBI Taxonomy" id="60169"/>
    <lineage>
        <taxon>Eukaryota</taxon>
        <taxon>Fungi</taxon>
        <taxon>Dikarya</taxon>
        <taxon>Ascomycota</taxon>
        <taxon>Pezizomycotina</taxon>
        <taxon>Eurotiomycetes</taxon>
        <taxon>Eurotiomycetidae</taxon>
        <taxon>Eurotiales</taxon>
        <taxon>Aspergillaceae</taxon>
        <taxon>Penicillium</taxon>
    </lineage>
</organism>
<protein>
    <recommendedName>
        <fullName evidence="9">Transcription factor domain-containing protein</fullName>
    </recommendedName>
</protein>
<evidence type="ECO:0000256" key="2">
    <source>
        <dbReference type="ARBA" id="ARBA00022833"/>
    </source>
</evidence>
<evidence type="ECO:0000313" key="8">
    <source>
        <dbReference type="Proteomes" id="UP000191408"/>
    </source>
</evidence>
<accession>A0A1V6NEX3</accession>
<keyword evidence="4" id="KW-0804">Transcription</keyword>
<keyword evidence="2" id="KW-0862">Zinc</keyword>
<proteinExistence type="predicted"/>
<keyword evidence="1" id="KW-0479">Metal-binding</keyword>
<sequence length="783" mass="87593">MSRIVGTLFPLSEQQLRWLQPGDVPRRDEQQTTRDAQQNPVDADNTMVTGTDMGPGSPDVSSQLQSTGTSYPSTDEMTHLSTEWLHQINSESSLHMPLNMALDQDVTPQSSPDLDLINELIGYSASDDLGTTYLESVVIPPTNSPRQSPSRDGRGVNGRNNRLVPLCPGQPRHWSEDFSSQMRISMQRFEQTLNSRQPWITSCSEARASSLTTPPVVNPITDTTRDNLLAVTQLLLLQTRSIQPWDNGRNGRRLSTGNITVVTLPPAKVLDNLLRAYTSCFDQYFGLLSSELQDPNNIMTHLEHDLKAAGILLLLMIAIGATASPVPEMHTFAIGMAEICRTALPDLMEDDLLHGGPLSFETNTPPQQLHSNLNLSQQWKHWKGQEMQSRLTYAWVVADQEWSLFYDTPPNFSVDMMTQSIPTSERLWKATSEGDWAALAPEAFGTQPPICLRDLYTSFMNHELRPGRPTLPLQYLRLLLVPLHGMVCYLRQWLQSFPNCPVPWRKSSQGLSNPAIHAQLDQVRALLPEWFDLAIHSTTNSPAAVSMLVMYHLIALNAMTSFPNIEDALLRGPLDRPQPPNPRGSGPCPLGACPSTIAEDSSEEALVHCGQILRLVRLMLPSDQPLWWSAIVYRVALITIFLSMKRHPRNWLPAVMLGHMVQDTTSSSGTSTSDSVISMMSNPLFTDRVDAQPHHRPVALNNVAPDHPELLHFIKYKEGEPFIANRDGQLIELRRRRDVMSFFIDLADVGHRPALHATNFQVSVKDSLEQLADRWGFLSLPKI</sequence>
<evidence type="ECO:0000256" key="6">
    <source>
        <dbReference type="SAM" id="MobiDB-lite"/>
    </source>
</evidence>
<feature type="region of interest" description="Disordered" evidence="6">
    <location>
        <begin position="138"/>
        <end position="171"/>
    </location>
</feature>
<evidence type="ECO:0000256" key="5">
    <source>
        <dbReference type="ARBA" id="ARBA00023242"/>
    </source>
</evidence>
<gene>
    <name evidence="7" type="ORF">PENPOL_c010G09916</name>
</gene>
<dbReference type="STRING" id="60169.A0A1V6NEX3"/>
<name>A0A1V6NEX3_PENPO</name>